<protein>
    <submittedName>
        <fullName evidence="2">Uncharacterized protein</fullName>
    </submittedName>
</protein>
<dbReference type="AlphaFoldDB" id="A0A448WZN1"/>
<proteinExistence type="predicted"/>
<keyword evidence="3" id="KW-1185">Reference proteome</keyword>
<evidence type="ECO:0000256" key="1">
    <source>
        <dbReference type="SAM" id="MobiDB-lite"/>
    </source>
</evidence>
<evidence type="ECO:0000313" key="2">
    <source>
        <dbReference type="EMBL" id="VEL24160.1"/>
    </source>
</evidence>
<sequence>MRDLTVTDGHWQQRKRAASDSTPRSVLKRFRTTGTPLVAKNAAADMVRASKSVPNRSELVSFRPVETAEAACHEFVNSVGVFEGPPAASNRFVTSSSGVREKKGTVEEGRQDRAMEEQGDQREPEMESEKEMESRDTRQDGNTNENVQQKENKEMPTLNDAKAGEM</sequence>
<feature type="compositionally biased region" description="Basic and acidic residues" evidence="1">
    <location>
        <begin position="99"/>
        <end position="139"/>
    </location>
</feature>
<feature type="region of interest" description="Disordered" evidence="1">
    <location>
        <begin position="1"/>
        <end position="33"/>
    </location>
</feature>
<comment type="caution">
    <text evidence="2">The sequence shown here is derived from an EMBL/GenBank/DDBJ whole genome shotgun (WGS) entry which is preliminary data.</text>
</comment>
<dbReference type="Proteomes" id="UP000784294">
    <property type="component" value="Unassembled WGS sequence"/>
</dbReference>
<evidence type="ECO:0000313" key="3">
    <source>
        <dbReference type="Proteomes" id="UP000784294"/>
    </source>
</evidence>
<feature type="region of interest" description="Disordered" evidence="1">
    <location>
        <begin position="82"/>
        <end position="166"/>
    </location>
</feature>
<organism evidence="2 3">
    <name type="scientific">Protopolystoma xenopodis</name>
    <dbReference type="NCBI Taxonomy" id="117903"/>
    <lineage>
        <taxon>Eukaryota</taxon>
        <taxon>Metazoa</taxon>
        <taxon>Spiralia</taxon>
        <taxon>Lophotrochozoa</taxon>
        <taxon>Platyhelminthes</taxon>
        <taxon>Monogenea</taxon>
        <taxon>Polyopisthocotylea</taxon>
        <taxon>Polystomatidea</taxon>
        <taxon>Polystomatidae</taxon>
        <taxon>Protopolystoma</taxon>
    </lineage>
</organism>
<dbReference type="EMBL" id="CAAALY010066239">
    <property type="protein sequence ID" value="VEL24160.1"/>
    <property type="molecule type" value="Genomic_DNA"/>
</dbReference>
<accession>A0A448WZN1</accession>
<gene>
    <name evidence="2" type="ORF">PXEA_LOCUS17600</name>
</gene>
<name>A0A448WZN1_9PLAT</name>
<reference evidence="2" key="1">
    <citation type="submission" date="2018-11" db="EMBL/GenBank/DDBJ databases">
        <authorList>
            <consortium name="Pathogen Informatics"/>
        </authorList>
    </citation>
    <scope>NUCLEOTIDE SEQUENCE</scope>
</reference>